<dbReference type="GO" id="GO:0008179">
    <property type="term" value="F:adenylate cyclase binding"/>
    <property type="evidence" value="ECO:0007669"/>
    <property type="project" value="TreeGrafter"/>
</dbReference>
<dbReference type="GO" id="GO:0007015">
    <property type="term" value="P:actin filament organization"/>
    <property type="evidence" value="ECO:0007669"/>
    <property type="project" value="TreeGrafter"/>
</dbReference>
<proteinExistence type="predicted"/>
<evidence type="ECO:0000313" key="2">
    <source>
        <dbReference type="EMBL" id="KAI1871622.1"/>
    </source>
</evidence>
<dbReference type="Proteomes" id="UP000829685">
    <property type="component" value="Unassembled WGS sequence"/>
</dbReference>
<name>A0A9Q0APQ7_9PEZI</name>
<dbReference type="Gene3D" id="1.25.40.330">
    <property type="entry name" value="Adenylate cyclase-associated CAP, N-terminal domain"/>
    <property type="match status" value="1"/>
</dbReference>
<organism evidence="2 3">
    <name type="scientific">Neoarthrinium moseri</name>
    <dbReference type="NCBI Taxonomy" id="1658444"/>
    <lineage>
        <taxon>Eukaryota</taxon>
        <taxon>Fungi</taxon>
        <taxon>Dikarya</taxon>
        <taxon>Ascomycota</taxon>
        <taxon>Pezizomycotina</taxon>
        <taxon>Sordariomycetes</taxon>
        <taxon>Xylariomycetidae</taxon>
        <taxon>Amphisphaeriales</taxon>
        <taxon>Apiosporaceae</taxon>
        <taxon>Neoarthrinium</taxon>
    </lineage>
</organism>
<dbReference type="InterPro" id="IPR018106">
    <property type="entry name" value="CAP_CS_N"/>
</dbReference>
<evidence type="ECO:0000259" key="1">
    <source>
        <dbReference type="Pfam" id="PF21938"/>
    </source>
</evidence>
<feature type="domain" description="CAP N-terminal" evidence="1">
    <location>
        <begin position="74"/>
        <end position="201"/>
    </location>
</feature>
<dbReference type="InterPro" id="IPR053950">
    <property type="entry name" value="CAP_N"/>
</dbReference>
<comment type="caution">
    <text evidence="2">The sequence shown here is derived from an EMBL/GenBank/DDBJ whole genome shotgun (WGS) entry which is preliminary data.</text>
</comment>
<dbReference type="InterPro" id="IPR013992">
    <property type="entry name" value="Adenylate_cyclase-assoc_CAP_N"/>
</dbReference>
<protein>
    <recommendedName>
        <fullName evidence="1">CAP N-terminal domain-containing protein</fullName>
    </recommendedName>
</protein>
<dbReference type="PROSITE" id="PS01088">
    <property type="entry name" value="CAP_1"/>
    <property type="match status" value="1"/>
</dbReference>
<dbReference type="SUPFAM" id="SSF101278">
    <property type="entry name" value="N-terminal domain of adenylylcyclase associated protein, CAP"/>
    <property type="match status" value="1"/>
</dbReference>
<gene>
    <name evidence="2" type="ORF">JX265_005608</name>
</gene>
<evidence type="ECO:0000313" key="3">
    <source>
        <dbReference type="Proteomes" id="UP000829685"/>
    </source>
</evidence>
<dbReference type="PANTHER" id="PTHR10652:SF0">
    <property type="entry name" value="ADENYLYL CYCLASE-ASSOCIATED PROTEIN"/>
    <property type="match status" value="1"/>
</dbReference>
<dbReference type="Pfam" id="PF21938">
    <property type="entry name" value="CAP_N"/>
    <property type="match status" value="1"/>
</dbReference>
<dbReference type="EMBL" id="JAFIMR010000012">
    <property type="protein sequence ID" value="KAI1871622.1"/>
    <property type="molecule type" value="Genomic_DNA"/>
</dbReference>
<dbReference type="GO" id="GO:0019933">
    <property type="term" value="P:cAMP-mediated signaling"/>
    <property type="evidence" value="ECO:0007669"/>
    <property type="project" value="TreeGrafter"/>
</dbReference>
<accession>A0A9Q0APQ7</accession>
<sequence>MNKETTLIKRLEAVASRLEDIAEAYETSGISPPGEELKRLVSGIGAAPKQSEANTSALAAEESSEDLPIPIQEFKAFLQTSVGNYVELSNDLGGPVAEQASAVKACFQEQLNIMVAASKTVKPDVAAWQEIIRPMSNAATRVVEIQEANRFDVLHKHLTCVADSMPVMGWIGIEMRAFNHVNKFFEFSQYFGNKIIQEYKDR</sequence>
<dbReference type="AlphaFoldDB" id="A0A9Q0APQ7"/>
<dbReference type="Pfam" id="PF01213">
    <property type="entry name" value="CAP_N-CM"/>
    <property type="match status" value="1"/>
</dbReference>
<dbReference type="GO" id="GO:0005737">
    <property type="term" value="C:cytoplasm"/>
    <property type="evidence" value="ECO:0007669"/>
    <property type="project" value="TreeGrafter"/>
</dbReference>
<dbReference type="PANTHER" id="PTHR10652">
    <property type="entry name" value="ADENYLYL CYCLASE-ASSOCIATED PROTEIN"/>
    <property type="match status" value="1"/>
</dbReference>
<dbReference type="GO" id="GO:0003779">
    <property type="term" value="F:actin binding"/>
    <property type="evidence" value="ECO:0007669"/>
    <property type="project" value="InterPro"/>
</dbReference>
<reference evidence="2" key="1">
    <citation type="submission" date="2021-03" db="EMBL/GenBank/DDBJ databases">
        <title>Revisited historic fungal species revealed as producer of novel bioactive compounds through whole genome sequencing and comparative genomics.</title>
        <authorList>
            <person name="Vignolle G.A."/>
            <person name="Hochenegger N."/>
            <person name="Mach R.L."/>
            <person name="Mach-Aigner A.R."/>
            <person name="Javad Rahimi M."/>
            <person name="Salim K.A."/>
            <person name="Chan C.M."/>
            <person name="Lim L.B.L."/>
            <person name="Cai F."/>
            <person name="Druzhinina I.S."/>
            <person name="U'Ren J.M."/>
            <person name="Derntl C."/>
        </authorList>
    </citation>
    <scope>NUCLEOTIDE SEQUENCE</scope>
    <source>
        <strain evidence="2">TUCIM 5799</strain>
    </source>
</reference>
<keyword evidence="3" id="KW-1185">Reference proteome</keyword>
<dbReference type="InterPro" id="IPR001837">
    <property type="entry name" value="Adenylate_cyclase-assoc_CAP"/>
</dbReference>
<dbReference type="InterPro" id="IPR036222">
    <property type="entry name" value="CAP_N_sf"/>
</dbReference>